<protein>
    <recommendedName>
        <fullName evidence="5 12">Alpha-amylase</fullName>
        <ecNumber evidence="4 12">3.2.1.1</ecNumber>
    </recommendedName>
</protein>
<evidence type="ECO:0000259" key="14">
    <source>
        <dbReference type="SMART" id="SM00632"/>
    </source>
</evidence>
<keyword evidence="8" id="KW-0106">Calcium</keyword>
<dbReference type="InterPro" id="IPR006048">
    <property type="entry name" value="A-amylase/branching_C"/>
</dbReference>
<evidence type="ECO:0000256" key="7">
    <source>
        <dbReference type="ARBA" id="ARBA00022801"/>
    </source>
</evidence>
<comment type="catalytic activity">
    <reaction evidence="1 12">
        <text>Endohydrolysis of (1-&gt;4)-alpha-D-glucosidic linkages in polysaccharides containing three or more (1-&gt;4)-alpha-linked D-glucose units.</text>
        <dbReference type="EC" id="3.2.1.1"/>
    </reaction>
</comment>
<dbReference type="EMBL" id="FNRY01000001">
    <property type="protein sequence ID" value="SEB38540.1"/>
    <property type="molecule type" value="Genomic_DNA"/>
</dbReference>
<reference evidence="16 17" key="1">
    <citation type="submission" date="2016-10" db="EMBL/GenBank/DDBJ databases">
        <authorList>
            <person name="de Groot N.N."/>
        </authorList>
    </citation>
    <scope>NUCLEOTIDE SEQUENCE [LARGE SCALE GENOMIC DNA]</scope>
    <source>
        <strain evidence="16 17">DSM 21799</strain>
    </source>
</reference>
<evidence type="ECO:0000256" key="2">
    <source>
        <dbReference type="ARBA" id="ARBA00001913"/>
    </source>
</evidence>
<feature type="chain" id="PRO_5039331695" description="Alpha-amylase" evidence="13">
    <location>
        <begin position="30"/>
        <end position="495"/>
    </location>
</feature>
<keyword evidence="17" id="KW-1185">Reference proteome</keyword>
<feature type="signal peptide" evidence="13">
    <location>
        <begin position="1"/>
        <end position="29"/>
    </location>
</feature>
<dbReference type="SUPFAM" id="SSF51445">
    <property type="entry name" value="(Trans)glycosidases"/>
    <property type="match status" value="1"/>
</dbReference>
<evidence type="ECO:0000313" key="16">
    <source>
        <dbReference type="EMBL" id="SEB38540.1"/>
    </source>
</evidence>
<dbReference type="CDD" id="cd11317">
    <property type="entry name" value="AmyAc_bac_euk_AmyA"/>
    <property type="match status" value="1"/>
</dbReference>
<keyword evidence="9 12" id="KW-0119">Carbohydrate metabolism</keyword>
<dbReference type="PANTHER" id="PTHR43447">
    <property type="entry name" value="ALPHA-AMYLASE"/>
    <property type="match status" value="1"/>
</dbReference>
<evidence type="ECO:0000256" key="5">
    <source>
        <dbReference type="ARBA" id="ARBA00017303"/>
    </source>
</evidence>
<evidence type="ECO:0000256" key="12">
    <source>
        <dbReference type="RuleBase" id="RU361134"/>
    </source>
</evidence>
<evidence type="ECO:0000256" key="3">
    <source>
        <dbReference type="ARBA" id="ARBA00008061"/>
    </source>
</evidence>
<keyword evidence="10 12" id="KW-0326">Glycosidase</keyword>
<evidence type="ECO:0000256" key="13">
    <source>
        <dbReference type="SAM" id="SignalP"/>
    </source>
</evidence>
<dbReference type="PRINTS" id="PR00110">
    <property type="entry name" value="ALPHAAMYLASE"/>
</dbReference>
<dbReference type="InterPro" id="IPR017853">
    <property type="entry name" value="GH"/>
</dbReference>
<dbReference type="GO" id="GO:0004556">
    <property type="term" value="F:alpha-amylase activity"/>
    <property type="evidence" value="ECO:0007669"/>
    <property type="project" value="UniProtKB-UniRule"/>
</dbReference>
<dbReference type="SMART" id="SM00642">
    <property type="entry name" value="Aamy"/>
    <property type="match status" value="1"/>
</dbReference>
<feature type="domain" description="Glycosyl hydrolase family 13 catalytic" evidence="15">
    <location>
        <begin position="42"/>
        <end position="398"/>
    </location>
</feature>
<gene>
    <name evidence="16" type="ORF">SAMN04489806_0346</name>
</gene>
<keyword evidence="7 12" id="KW-0378">Hydrolase</keyword>
<dbReference type="Gene3D" id="3.20.20.80">
    <property type="entry name" value="Glycosidases"/>
    <property type="match status" value="1"/>
</dbReference>
<dbReference type="Pfam" id="PF02806">
    <property type="entry name" value="Alpha-amylase_C"/>
    <property type="match status" value="1"/>
</dbReference>
<dbReference type="GO" id="GO:0005975">
    <property type="term" value="P:carbohydrate metabolic process"/>
    <property type="evidence" value="ECO:0007669"/>
    <property type="project" value="InterPro"/>
</dbReference>
<dbReference type="AlphaFoldDB" id="A0A1H4IWR0"/>
<name>A0A1H4IWR0_9MICO</name>
<dbReference type="InterPro" id="IPR006046">
    <property type="entry name" value="Alpha_amylase"/>
</dbReference>
<keyword evidence="6" id="KW-0479">Metal-binding</keyword>
<evidence type="ECO:0000256" key="4">
    <source>
        <dbReference type="ARBA" id="ARBA00012595"/>
    </source>
</evidence>
<accession>A0A1H4IWR0</accession>
<organism evidence="16 17">
    <name type="scientific">Paramicrobacterium humi</name>
    <dbReference type="NCBI Taxonomy" id="640635"/>
    <lineage>
        <taxon>Bacteria</taxon>
        <taxon>Bacillati</taxon>
        <taxon>Actinomycetota</taxon>
        <taxon>Actinomycetes</taxon>
        <taxon>Micrococcales</taxon>
        <taxon>Microbacteriaceae</taxon>
        <taxon>Paramicrobacterium</taxon>
    </lineage>
</organism>
<dbReference type="SUPFAM" id="SSF51011">
    <property type="entry name" value="Glycosyl hydrolase domain"/>
    <property type="match status" value="1"/>
</dbReference>
<dbReference type="InterPro" id="IPR031319">
    <property type="entry name" value="A-amylase_C"/>
</dbReference>
<feature type="domain" description="Alpha-amylase C-terminal" evidence="14">
    <location>
        <begin position="407"/>
        <end position="494"/>
    </location>
</feature>
<dbReference type="PROSITE" id="PS51257">
    <property type="entry name" value="PROKAR_LIPOPROTEIN"/>
    <property type="match status" value="1"/>
</dbReference>
<comment type="similarity">
    <text evidence="3 11">Belongs to the glycosyl hydrolase 13 family.</text>
</comment>
<comment type="cofactor">
    <cofactor evidence="2">
        <name>Ca(2+)</name>
        <dbReference type="ChEBI" id="CHEBI:29108"/>
    </cofactor>
</comment>
<evidence type="ECO:0000256" key="10">
    <source>
        <dbReference type="ARBA" id="ARBA00023295"/>
    </source>
</evidence>
<keyword evidence="13" id="KW-0732">Signal</keyword>
<dbReference type="EC" id="3.2.1.1" evidence="4 12"/>
<proteinExistence type="inferred from homology"/>
<dbReference type="Gene3D" id="2.60.40.1180">
    <property type="entry name" value="Golgi alpha-mannosidase II"/>
    <property type="match status" value="1"/>
</dbReference>
<evidence type="ECO:0000313" key="17">
    <source>
        <dbReference type="Proteomes" id="UP000199183"/>
    </source>
</evidence>
<sequence length="495" mass="52485">MEHSRRWMPRVLRRVMAIALATVAAIALAACSPGPRPANARDVGVQMFQWPWSSLAAECTSFLGPAGYGWVLTSPPNEHITGTAWWTSYQPVSYAVDSRLGTRDEFAAMVGTCHEAGVKVIADAVINHMSGQDEPGTGFAGSRYTHYDYPDLYTGDDFHHCGITPGDDISVYDDAFEVQNCELVNLADLATEKPHVQDAIVAYLDDLLALGVDGFRIDAAKHIPADDIAAIVDRLPEGTFVEQEVIRGAGEPIQPEDYTANGRVLEFGWGRDVKGMIESATVGQATGLGEDWGYLPAHDAVVFVDNHDTERNGETLSYADGAEYLLANVLTLGVGYGTVQLHSGYAFTDRDAGPAQDAAGNVLPATCADDVGSETAFADGDWVCQHRWPGIAGMVSFHNAVGDAPVTREWSEGDAAAWARGDLGFVALNAGAEPITTTLDTGLPAGDYCDVITGGAHATTTSGCSAETVTVDAEGRTTLVLHPMSAVAIHVGARA</sequence>
<evidence type="ECO:0000256" key="9">
    <source>
        <dbReference type="ARBA" id="ARBA00023277"/>
    </source>
</evidence>
<evidence type="ECO:0000259" key="15">
    <source>
        <dbReference type="SMART" id="SM00642"/>
    </source>
</evidence>
<dbReference type="InterPro" id="IPR013780">
    <property type="entry name" value="Glyco_hydro_b"/>
</dbReference>
<dbReference type="InterPro" id="IPR006047">
    <property type="entry name" value="GH13_cat_dom"/>
</dbReference>
<evidence type="ECO:0000256" key="6">
    <source>
        <dbReference type="ARBA" id="ARBA00022723"/>
    </source>
</evidence>
<dbReference type="GO" id="GO:0046872">
    <property type="term" value="F:metal ion binding"/>
    <property type="evidence" value="ECO:0007669"/>
    <property type="project" value="UniProtKB-KW"/>
</dbReference>
<dbReference type="SMART" id="SM00632">
    <property type="entry name" value="Aamy_C"/>
    <property type="match status" value="1"/>
</dbReference>
<evidence type="ECO:0000256" key="8">
    <source>
        <dbReference type="ARBA" id="ARBA00022837"/>
    </source>
</evidence>
<evidence type="ECO:0000256" key="11">
    <source>
        <dbReference type="RuleBase" id="RU003615"/>
    </source>
</evidence>
<dbReference type="Proteomes" id="UP000199183">
    <property type="component" value="Unassembled WGS sequence"/>
</dbReference>
<dbReference type="STRING" id="640635.SAMN04489806_0346"/>
<evidence type="ECO:0000256" key="1">
    <source>
        <dbReference type="ARBA" id="ARBA00000548"/>
    </source>
</evidence>
<dbReference type="Pfam" id="PF00128">
    <property type="entry name" value="Alpha-amylase"/>
    <property type="match status" value="1"/>
</dbReference>